<dbReference type="InterPro" id="IPR000073">
    <property type="entry name" value="AB_hydrolase_1"/>
</dbReference>
<keyword evidence="3" id="KW-1185">Reference proteome</keyword>
<comment type="caution">
    <text evidence="2">The sequence shown here is derived from an EMBL/GenBank/DDBJ whole genome shotgun (WGS) entry which is preliminary data.</text>
</comment>
<dbReference type="InterPro" id="IPR052897">
    <property type="entry name" value="Sec-Metab_Biosynth_Hydrolase"/>
</dbReference>
<organism evidence="2 3">
    <name type="scientific">Thelonectria olida</name>
    <dbReference type="NCBI Taxonomy" id="1576542"/>
    <lineage>
        <taxon>Eukaryota</taxon>
        <taxon>Fungi</taxon>
        <taxon>Dikarya</taxon>
        <taxon>Ascomycota</taxon>
        <taxon>Pezizomycotina</taxon>
        <taxon>Sordariomycetes</taxon>
        <taxon>Hypocreomycetidae</taxon>
        <taxon>Hypocreales</taxon>
        <taxon>Nectriaceae</taxon>
        <taxon>Thelonectria</taxon>
    </lineage>
</organism>
<reference evidence="2 3" key="1">
    <citation type="journal article" date="2021" name="Nat. Commun.">
        <title>Genetic determinants of endophytism in the Arabidopsis root mycobiome.</title>
        <authorList>
            <person name="Mesny F."/>
            <person name="Miyauchi S."/>
            <person name="Thiergart T."/>
            <person name="Pickel B."/>
            <person name="Atanasova L."/>
            <person name="Karlsson M."/>
            <person name="Huettel B."/>
            <person name="Barry K.W."/>
            <person name="Haridas S."/>
            <person name="Chen C."/>
            <person name="Bauer D."/>
            <person name="Andreopoulos W."/>
            <person name="Pangilinan J."/>
            <person name="LaButti K."/>
            <person name="Riley R."/>
            <person name="Lipzen A."/>
            <person name="Clum A."/>
            <person name="Drula E."/>
            <person name="Henrissat B."/>
            <person name="Kohler A."/>
            <person name="Grigoriev I.V."/>
            <person name="Martin F.M."/>
            <person name="Hacquard S."/>
        </authorList>
    </citation>
    <scope>NUCLEOTIDE SEQUENCE [LARGE SCALE GENOMIC DNA]</scope>
    <source>
        <strain evidence="2 3">MPI-CAGE-CH-0241</strain>
    </source>
</reference>
<evidence type="ECO:0000259" key="1">
    <source>
        <dbReference type="Pfam" id="PF12697"/>
    </source>
</evidence>
<name>A0A9P8W1I0_9HYPO</name>
<proteinExistence type="predicted"/>
<gene>
    <name evidence="2" type="ORF">B0T10DRAFT_516115</name>
</gene>
<dbReference type="Gene3D" id="3.40.50.1820">
    <property type="entry name" value="alpha/beta hydrolase"/>
    <property type="match status" value="1"/>
</dbReference>
<evidence type="ECO:0000313" key="3">
    <source>
        <dbReference type="Proteomes" id="UP000777438"/>
    </source>
</evidence>
<dbReference type="SUPFAM" id="SSF53474">
    <property type="entry name" value="alpha/beta-Hydrolases"/>
    <property type="match status" value="1"/>
</dbReference>
<evidence type="ECO:0000313" key="2">
    <source>
        <dbReference type="EMBL" id="KAH6887136.1"/>
    </source>
</evidence>
<feature type="domain" description="AB hydrolase-1" evidence="1">
    <location>
        <begin position="8"/>
        <end position="237"/>
    </location>
</feature>
<dbReference type="PANTHER" id="PTHR37017:SF11">
    <property type="entry name" value="ESTERASE_LIPASE_THIOESTERASE DOMAIN-CONTAINING PROTEIN"/>
    <property type="match status" value="1"/>
</dbReference>
<dbReference type="AlphaFoldDB" id="A0A9P8W1I0"/>
<accession>A0A9P8W1I0</accession>
<protein>
    <recommendedName>
        <fullName evidence="1">AB hydrolase-1 domain-containing protein</fullName>
    </recommendedName>
</protein>
<sequence>MSPTKPTIVVFSGAFHPASCMDLLLGKLEQAGFPAEAYSLRTVGNPDAVVNDDSQYMRSVIIPHLDEDKDVIFIMHSFAGFAGSAAMSNLSRKSRESRGEKGGIIGVVYLSAFVPSEGVSALDMLGGNWAPWHEEDTGLITPKDPFETFYKDWDEDLAAEMVKTLKGHSVKSMKSVASAIGWKEKDYDGRRAYIRCLEDNALPLVAQDAFVGNSGVDWLVKSLPTSHSPFLSRPDETSKIIQQLADEFQSVN</sequence>
<dbReference type="PANTHER" id="PTHR37017">
    <property type="entry name" value="AB HYDROLASE-1 DOMAIN-CONTAINING PROTEIN-RELATED"/>
    <property type="match status" value="1"/>
</dbReference>
<dbReference type="OrthoDB" id="408373at2759"/>
<dbReference type="Proteomes" id="UP000777438">
    <property type="component" value="Unassembled WGS sequence"/>
</dbReference>
<dbReference type="Pfam" id="PF12697">
    <property type="entry name" value="Abhydrolase_6"/>
    <property type="match status" value="1"/>
</dbReference>
<dbReference type="InterPro" id="IPR029058">
    <property type="entry name" value="AB_hydrolase_fold"/>
</dbReference>
<dbReference type="EMBL" id="JAGPYM010000015">
    <property type="protein sequence ID" value="KAH6887136.1"/>
    <property type="molecule type" value="Genomic_DNA"/>
</dbReference>